<accession>A0ACB8DBZ5</accession>
<keyword evidence="2" id="KW-1185">Reference proteome</keyword>
<sequence length="158" mass="16212">MTREETSDEYNNKVGSYSYTDANGITRTVHYVADAGGFRVTVETNEPGTRTSNPADAQVTSSAVEPPPTYAQAAPVAYHAPVTVHAVHAGPDAVAVHGSPTSVAVHAAPAASVALHAVHGAPVDVHASPVTLHAAPVSYATAHHAVPLSVVGRAKSRR</sequence>
<organism evidence="1 2">
    <name type="scientific">Dermacentor silvarum</name>
    <name type="common">Tick</name>
    <dbReference type="NCBI Taxonomy" id="543639"/>
    <lineage>
        <taxon>Eukaryota</taxon>
        <taxon>Metazoa</taxon>
        <taxon>Ecdysozoa</taxon>
        <taxon>Arthropoda</taxon>
        <taxon>Chelicerata</taxon>
        <taxon>Arachnida</taxon>
        <taxon>Acari</taxon>
        <taxon>Parasitiformes</taxon>
        <taxon>Ixodida</taxon>
        <taxon>Ixodoidea</taxon>
        <taxon>Ixodidae</taxon>
        <taxon>Rhipicephalinae</taxon>
        <taxon>Dermacentor</taxon>
    </lineage>
</organism>
<name>A0ACB8DBZ5_DERSI</name>
<proteinExistence type="predicted"/>
<reference evidence="1" key="1">
    <citation type="submission" date="2020-05" db="EMBL/GenBank/DDBJ databases">
        <title>Large-scale comparative analyses of tick genomes elucidate their genetic diversity and vector capacities.</title>
        <authorList>
            <person name="Jia N."/>
            <person name="Wang J."/>
            <person name="Shi W."/>
            <person name="Du L."/>
            <person name="Sun Y."/>
            <person name="Zhan W."/>
            <person name="Jiang J."/>
            <person name="Wang Q."/>
            <person name="Zhang B."/>
            <person name="Ji P."/>
            <person name="Sakyi L.B."/>
            <person name="Cui X."/>
            <person name="Yuan T."/>
            <person name="Jiang B."/>
            <person name="Yang W."/>
            <person name="Lam T.T.-Y."/>
            <person name="Chang Q."/>
            <person name="Ding S."/>
            <person name="Wang X."/>
            <person name="Zhu J."/>
            <person name="Ruan X."/>
            <person name="Zhao L."/>
            <person name="Wei J."/>
            <person name="Que T."/>
            <person name="Du C."/>
            <person name="Cheng J."/>
            <person name="Dai P."/>
            <person name="Han X."/>
            <person name="Huang E."/>
            <person name="Gao Y."/>
            <person name="Liu J."/>
            <person name="Shao H."/>
            <person name="Ye R."/>
            <person name="Li L."/>
            <person name="Wei W."/>
            <person name="Wang X."/>
            <person name="Wang C."/>
            <person name="Yang T."/>
            <person name="Huo Q."/>
            <person name="Li W."/>
            <person name="Guo W."/>
            <person name="Chen H."/>
            <person name="Zhou L."/>
            <person name="Ni X."/>
            <person name="Tian J."/>
            <person name="Zhou Y."/>
            <person name="Sheng Y."/>
            <person name="Liu T."/>
            <person name="Pan Y."/>
            <person name="Xia L."/>
            <person name="Li J."/>
            <person name="Zhao F."/>
            <person name="Cao W."/>
        </authorList>
    </citation>
    <scope>NUCLEOTIDE SEQUENCE</scope>
    <source>
        <strain evidence="1">Dsil-2018</strain>
    </source>
</reference>
<evidence type="ECO:0000313" key="2">
    <source>
        <dbReference type="Proteomes" id="UP000821865"/>
    </source>
</evidence>
<gene>
    <name evidence="1" type="ORF">HPB49_008748</name>
</gene>
<comment type="caution">
    <text evidence="1">The sequence shown here is derived from an EMBL/GenBank/DDBJ whole genome shotgun (WGS) entry which is preliminary data.</text>
</comment>
<protein>
    <submittedName>
        <fullName evidence="1">Uncharacterized protein</fullName>
    </submittedName>
</protein>
<dbReference type="EMBL" id="CM023471">
    <property type="protein sequence ID" value="KAH7965560.1"/>
    <property type="molecule type" value="Genomic_DNA"/>
</dbReference>
<dbReference type="Proteomes" id="UP000821865">
    <property type="component" value="Chromosome 2"/>
</dbReference>
<evidence type="ECO:0000313" key="1">
    <source>
        <dbReference type="EMBL" id="KAH7965560.1"/>
    </source>
</evidence>